<dbReference type="STRING" id="3218.A0A2K1JRR6"/>
<feature type="region of interest" description="Disordered" evidence="1">
    <location>
        <begin position="1"/>
        <end position="31"/>
    </location>
</feature>
<proteinExistence type="predicted"/>
<reference evidence="3" key="3">
    <citation type="submission" date="2020-12" db="UniProtKB">
        <authorList>
            <consortium name="EnsemblPlants"/>
        </authorList>
    </citation>
    <scope>IDENTIFICATION</scope>
</reference>
<dbReference type="EMBL" id="ABEU02000012">
    <property type="protein sequence ID" value="PNR44225.1"/>
    <property type="molecule type" value="Genomic_DNA"/>
</dbReference>
<dbReference type="PaxDb" id="3218-PP1S118_195V6.1"/>
<accession>A0A2K1JRR6</accession>
<feature type="region of interest" description="Disordered" evidence="1">
    <location>
        <begin position="132"/>
        <end position="178"/>
    </location>
</feature>
<feature type="compositionally biased region" description="Basic and acidic residues" evidence="1">
    <location>
        <begin position="136"/>
        <end position="150"/>
    </location>
</feature>
<keyword evidence="4" id="KW-1185">Reference proteome</keyword>
<evidence type="ECO:0000313" key="4">
    <source>
        <dbReference type="Proteomes" id="UP000006727"/>
    </source>
</evidence>
<dbReference type="Proteomes" id="UP000006727">
    <property type="component" value="Chromosome 12"/>
</dbReference>
<organism evidence="2">
    <name type="scientific">Physcomitrium patens</name>
    <name type="common">Spreading-leaved earth moss</name>
    <name type="synonym">Physcomitrella patens</name>
    <dbReference type="NCBI Taxonomy" id="3218"/>
    <lineage>
        <taxon>Eukaryota</taxon>
        <taxon>Viridiplantae</taxon>
        <taxon>Streptophyta</taxon>
        <taxon>Embryophyta</taxon>
        <taxon>Bryophyta</taxon>
        <taxon>Bryophytina</taxon>
        <taxon>Bryopsida</taxon>
        <taxon>Funariidae</taxon>
        <taxon>Funariales</taxon>
        <taxon>Funariaceae</taxon>
        <taxon>Physcomitrium</taxon>
    </lineage>
</organism>
<protein>
    <submittedName>
        <fullName evidence="2 3">Uncharacterized protein</fullName>
    </submittedName>
</protein>
<name>A0A2K1JRR6_PHYPA</name>
<dbReference type="AlphaFoldDB" id="A0A2K1JRR6"/>
<dbReference type="Gramene" id="Pp3c12_22620V3.1">
    <property type="protein sequence ID" value="Pp3c12_22620V3.1"/>
    <property type="gene ID" value="Pp3c12_22620"/>
</dbReference>
<reference evidence="2 4" key="2">
    <citation type="journal article" date="2018" name="Plant J.">
        <title>The Physcomitrella patens chromosome-scale assembly reveals moss genome structure and evolution.</title>
        <authorList>
            <person name="Lang D."/>
            <person name="Ullrich K.K."/>
            <person name="Murat F."/>
            <person name="Fuchs J."/>
            <person name="Jenkins J."/>
            <person name="Haas F.B."/>
            <person name="Piednoel M."/>
            <person name="Gundlach H."/>
            <person name="Van Bel M."/>
            <person name="Meyberg R."/>
            <person name="Vives C."/>
            <person name="Morata J."/>
            <person name="Symeonidi A."/>
            <person name="Hiss M."/>
            <person name="Muchero W."/>
            <person name="Kamisugi Y."/>
            <person name="Saleh O."/>
            <person name="Blanc G."/>
            <person name="Decker E.L."/>
            <person name="van Gessel N."/>
            <person name="Grimwood J."/>
            <person name="Hayes R.D."/>
            <person name="Graham S.W."/>
            <person name="Gunter L.E."/>
            <person name="McDaniel S.F."/>
            <person name="Hoernstein S.N.W."/>
            <person name="Larsson A."/>
            <person name="Li F.W."/>
            <person name="Perroud P.F."/>
            <person name="Phillips J."/>
            <person name="Ranjan P."/>
            <person name="Rokshar D.S."/>
            <person name="Rothfels C.J."/>
            <person name="Schneider L."/>
            <person name="Shu S."/>
            <person name="Stevenson D.W."/>
            <person name="Thummler F."/>
            <person name="Tillich M."/>
            <person name="Villarreal Aguilar J.C."/>
            <person name="Widiez T."/>
            <person name="Wong G.K."/>
            <person name="Wymore A."/>
            <person name="Zhang Y."/>
            <person name="Zimmer A.D."/>
            <person name="Quatrano R.S."/>
            <person name="Mayer K.F.X."/>
            <person name="Goodstein D."/>
            <person name="Casacuberta J.M."/>
            <person name="Vandepoele K."/>
            <person name="Reski R."/>
            <person name="Cuming A.C."/>
            <person name="Tuskan G.A."/>
            <person name="Maumus F."/>
            <person name="Salse J."/>
            <person name="Schmutz J."/>
            <person name="Rensing S.A."/>
        </authorList>
    </citation>
    <scope>NUCLEOTIDE SEQUENCE [LARGE SCALE GENOMIC DNA]</scope>
    <source>
        <strain evidence="3 4">cv. Gransden 2004</strain>
    </source>
</reference>
<reference evidence="2 4" key="1">
    <citation type="journal article" date="2008" name="Science">
        <title>The Physcomitrella genome reveals evolutionary insights into the conquest of land by plants.</title>
        <authorList>
            <person name="Rensing S."/>
            <person name="Lang D."/>
            <person name="Zimmer A."/>
            <person name="Terry A."/>
            <person name="Salamov A."/>
            <person name="Shapiro H."/>
            <person name="Nishiyama T."/>
            <person name="Perroud P.-F."/>
            <person name="Lindquist E."/>
            <person name="Kamisugi Y."/>
            <person name="Tanahashi T."/>
            <person name="Sakakibara K."/>
            <person name="Fujita T."/>
            <person name="Oishi K."/>
            <person name="Shin-I T."/>
            <person name="Kuroki Y."/>
            <person name="Toyoda A."/>
            <person name="Suzuki Y."/>
            <person name="Hashimoto A."/>
            <person name="Yamaguchi K."/>
            <person name="Sugano A."/>
            <person name="Kohara Y."/>
            <person name="Fujiyama A."/>
            <person name="Anterola A."/>
            <person name="Aoki S."/>
            <person name="Ashton N."/>
            <person name="Barbazuk W.B."/>
            <person name="Barker E."/>
            <person name="Bennetzen J."/>
            <person name="Bezanilla M."/>
            <person name="Blankenship R."/>
            <person name="Cho S.H."/>
            <person name="Dutcher S."/>
            <person name="Estelle M."/>
            <person name="Fawcett J.A."/>
            <person name="Gundlach H."/>
            <person name="Hanada K."/>
            <person name="Heyl A."/>
            <person name="Hicks K.A."/>
            <person name="Hugh J."/>
            <person name="Lohr M."/>
            <person name="Mayer K."/>
            <person name="Melkozernov A."/>
            <person name="Murata T."/>
            <person name="Nelson D."/>
            <person name="Pils B."/>
            <person name="Prigge M."/>
            <person name="Reiss B."/>
            <person name="Renner T."/>
            <person name="Rombauts S."/>
            <person name="Rushton P."/>
            <person name="Sanderfoot A."/>
            <person name="Schween G."/>
            <person name="Shiu S.-H."/>
            <person name="Stueber K."/>
            <person name="Theodoulou F.L."/>
            <person name="Tu H."/>
            <person name="Van de Peer Y."/>
            <person name="Verrier P.J."/>
            <person name="Waters E."/>
            <person name="Wood A."/>
            <person name="Yang L."/>
            <person name="Cove D."/>
            <person name="Cuming A."/>
            <person name="Hasebe M."/>
            <person name="Lucas S."/>
            <person name="Mishler D.B."/>
            <person name="Reski R."/>
            <person name="Grigoriev I."/>
            <person name="Quatrano R.S."/>
            <person name="Boore J.L."/>
        </authorList>
    </citation>
    <scope>NUCLEOTIDE SEQUENCE [LARGE SCALE GENOMIC DNA]</scope>
    <source>
        <strain evidence="3 4">cv. Gransden 2004</strain>
    </source>
</reference>
<evidence type="ECO:0000313" key="3">
    <source>
        <dbReference type="EnsemblPlants" id="Pp3c12_22620V3.1"/>
    </source>
</evidence>
<feature type="compositionally biased region" description="Gly residues" evidence="1">
    <location>
        <begin position="1"/>
        <end position="26"/>
    </location>
</feature>
<dbReference type="EnsemblPlants" id="Pp3c12_22620V3.1">
    <property type="protein sequence ID" value="Pp3c12_22620V3.1"/>
    <property type="gene ID" value="Pp3c12_22620"/>
</dbReference>
<gene>
    <name evidence="3" type="primary">LOC112289940</name>
    <name evidence="2" type="ORF">PHYPA_016609</name>
</gene>
<evidence type="ECO:0000256" key="1">
    <source>
        <dbReference type="SAM" id="MobiDB-lite"/>
    </source>
</evidence>
<sequence>MMMPGGIRGSMGTLGEGPRTGSGGVHGNTHDLDGITELGRLLKGRTRFDNILNSGHVLQRSSSAPPSVEGSLTAMGGFFDMSTLQSGEKDVLDAEEAQREDPYTINLNPRLPPPLISWNNHRLAQRLQSGMGAGEFGDKKKLRSMDDSSRRSLFSSKPVLPTHKEEPDVPEEDNSPMSALARTVSSDWAERERGDGLMVYHLSRSSRRAANDENEAANAVLDLQLAHLRESAAGESIAVISGMGSRNTTPVHGVSNLHQTSGPAAPVPRIPTPDIPLSSTVCSASPYLARMGGVSGLPGGNMSFSSSDSRSPVLGRACSASAADFAQIPMQLNKTARASNADFEAALKGLSMSDIHGSTAAREGRELQQRQQQQQHRQRAQTAAHVQVQSQAAQVSRTDLCLCC</sequence>
<evidence type="ECO:0000313" key="2">
    <source>
        <dbReference type="EMBL" id="PNR44225.1"/>
    </source>
</evidence>